<dbReference type="InterPro" id="IPR023214">
    <property type="entry name" value="HAD_sf"/>
</dbReference>
<accession>A0A383B611</accession>
<dbReference type="EMBL" id="UINC01197862">
    <property type="protein sequence ID" value="SVE15557.1"/>
    <property type="molecule type" value="Genomic_DNA"/>
</dbReference>
<name>A0A383B611_9ZZZZ</name>
<sequence>MKELVELIEASTEDLPEIYCDLDEVLVDFMRGANAAVGGDFVKIDKDERWNKVNQTKGFWANLGWKPNAKRLHDFIIKYNPHVLSAYTGRDPTSKVGKMKWLKKNANFKRGNIHLVLRSQKKDYATTDDKPNILIDDYDKNIREWEAKGGIGILHTDVGKTISELKRLGFK</sequence>
<protein>
    <recommendedName>
        <fullName evidence="2">5' nucleotidase, deoxy (Pyrimidine), cytosolic type C protein (NT5C)</fullName>
    </recommendedName>
</protein>
<gene>
    <name evidence="1" type="ORF">METZ01_LOCUS468411</name>
</gene>
<evidence type="ECO:0000313" key="1">
    <source>
        <dbReference type="EMBL" id="SVE15557.1"/>
    </source>
</evidence>
<dbReference type="SUPFAM" id="SSF56784">
    <property type="entry name" value="HAD-like"/>
    <property type="match status" value="1"/>
</dbReference>
<dbReference type="AlphaFoldDB" id="A0A383B611"/>
<organism evidence="1">
    <name type="scientific">marine metagenome</name>
    <dbReference type="NCBI Taxonomy" id="408172"/>
    <lineage>
        <taxon>unclassified sequences</taxon>
        <taxon>metagenomes</taxon>
        <taxon>ecological metagenomes</taxon>
    </lineage>
</organism>
<dbReference type="Gene3D" id="3.40.50.1000">
    <property type="entry name" value="HAD superfamily/HAD-like"/>
    <property type="match status" value="1"/>
</dbReference>
<reference evidence="1" key="1">
    <citation type="submission" date="2018-05" db="EMBL/GenBank/DDBJ databases">
        <authorList>
            <person name="Lanie J.A."/>
            <person name="Ng W.-L."/>
            <person name="Kazmierczak K.M."/>
            <person name="Andrzejewski T.M."/>
            <person name="Davidsen T.M."/>
            <person name="Wayne K.J."/>
            <person name="Tettelin H."/>
            <person name="Glass J.I."/>
            <person name="Rusch D."/>
            <person name="Podicherti R."/>
            <person name="Tsui H.-C.T."/>
            <person name="Winkler M.E."/>
        </authorList>
    </citation>
    <scope>NUCLEOTIDE SEQUENCE</scope>
</reference>
<proteinExistence type="predicted"/>
<evidence type="ECO:0008006" key="2">
    <source>
        <dbReference type="Google" id="ProtNLM"/>
    </source>
</evidence>
<dbReference type="InterPro" id="IPR036412">
    <property type="entry name" value="HAD-like_sf"/>
</dbReference>